<protein>
    <submittedName>
        <fullName evidence="7">Hepatoma-derived growth factor-related protein 2-like</fullName>
    </submittedName>
</protein>
<dbReference type="GeneID" id="120254945"/>
<reference evidence="7" key="1">
    <citation type="submission" date="2025-08" db="UniProtKB">
        <authorList>
            <consortium name="RefSeq"/>
        </authorList>
    </citation>
    <scope>IDENTIFICATION</scope>
</reference>
<evidence type="ECO:0000313" key="6">
    <source>
        <dbReference type="Proteomes" id="UP001515500"/>
    </source>
</evidence>
<evidence type="ECO:0000256" key="4">
    <source>
        <dbReference type="SAM" id="MobiDB-lite"/>
    </source>
</evidence>
<dbReference type="CDD" id="cd00167">
    <property type="entry name" value="SANT"/>
    <property type="match status" value="1"/>
</dbReference>
<dbReference type="PROSITE" id="PS50014">
    <property type="entry name" value="BROMODOMAIN_2"/>
    <property type="match status" value="1"/>
</dbReference>
<feature type="compositionally biased region" description="Basic residues" evidence="4">
    <location>
        <begin position="259"/>
        <end position="270"/>
    </location>
</feature>
<dbReference type="CDD" id="cd04369">
    <property type="entry name" value="Bromodomain"/>
    <property type="match status" value="1"/>
</dbReference>
<feature type="compositionally biased region" description="Basic and acidic residues" evidence="4">
    <location>
        <begin position="461"/>
        <end position="485"/>
    </location>
</feature>
<dbReference type="Gene3D" id="1.20.920.10">
    <property type="entry name" value="Bromodomain-like"/>
    <property type="match status" value="1"/>
</dbReference>
<dbReference type="Proteomes" id="UP001515500">
    <property type="component" value="Chromosome 3"/>
</dbReference>
<feature type="compositionally biased region" description="Low complexity" evidence="4">
    <location>
        <begin position="575"/>
        <end position="592"/>
    </location>
</feature>
<feature type="region of interest" description="Disordered" evidence="4">
    <location>
        <begin position="396"/>
        <end position="658"/>
    </location>
</feature>
<evidence type="ECO:0000256" key="1">
    <source>
        <dbReference type="ARBA" id="ARBA00023117"/>
    </source>
</evidence>
<organism evidence="6 7">
    <name type="scientific">Dioscorea cayennensis subsp. rotundata</name>
    <name type="common">White Guinea yam</name>
    <name type="synonym">Dioscorea rotundata</name>
    <dbReference type="NCBI Taxonomy" id="55577"/>
    <lineage>
        <taxon>Eukaryota</taxon>
        <taxon>Viridiplantae</taxon>
        <taxon>Streptophyta</taxon>
        <taxon>Embryophyta</taxon>
        <taxon>Tracheophyta</taxon>
        <taxon>Spermatophyta</taxon>
        <taxon>Magnoliopsida</taxon>
        <taxon>Liliopsida</taxon>
        <taxon>Dioscoreales</taxon>
        <taxon>Dioscoreaceae</taxon>
        <taxon>Dioscorea</taxon>
    </lineage>
</organism>
<evidence type="ECO:0000256" key="3">
    <source>
        <dbReference type="SAM" id="Coils"/>
    </source>
</evidence>
<dbReference type="InterPro" id="IPR001005">
    <property type="entry name" value="SANT/Myb"/>
</dbReference>
<dbReference type="PANTHER" id="PTHR37888:SF11">
    <property type="entry name" value="DNA-BINDING BROMODOMAIN-CONTAINING PROTEIN"/>
    <property type="match status" value="1"/>
</dbReference>
<feature type="compositionally biased region" description="Basic and acidic residues" evidence="4">
    <location>
        <begin position="593"/>
        <end position="609"/>
    </location>
</feature>
<feature type="compositionally biased region" description="Pro residues" evidence="4">
    <location>
        <begin position="404"/>
        <end position="426"/>
    </location>
</feature>
<dbReference type="SMART" id="SM00297">
    <property type="entry name" value="BROMO"/>
    <property type="match status" value="1"/>
</dbReference>
<name>A0AB40AVL4_DIOCR</name>
<evidence type="ECO:0000313" key="7">
    <source>
        <dbReference type="RefSeq" id="XP_039118839.1"/>
    </source>
</evidence>
<gene>
    <name evidence="7" type="primary">LOC120254945</name>
</gene>
<dbReference type="Pfam" id="PF00439">
    <property type="entry name" value="Bromodomain"/>
    <property type="match status" value="1"/>
</dbReference>
<dbReference type="SMART" id="SM00717">
    <property type="entry name" value="SANT"/>
    <property type="match status" value="1"/>
</dbReference>
<feature type="compositionally biased region" description="Polar residues" evidence="4">
    <location>
        <begin position="543"/>
        <end position="574"/>
    </location>
</feature>
<feature type="compositionally biased region" description="Basic and acidic residues" evidence="4">
    <location>
        <begin position="232"/>
        <end position="250"/>
    </location>
</feature>
<feature type="coiled-coil region" evidence="3">
    <location>
        <begin position="101"/>
        <end position="135"/>
    </location>
</feature>
<accession>A0AB40AVL4</accession>
<dbReference type="SUPFAM" id="SSF47370">
    <property type="entry name" value="Bromodomain"/>
    <property type="match status" value="1"/>
</dbReference>
<dbReference type="RefSeq" id="XP_039118839.1">
    <property type="nucleotide sequence ID" value="XM_039262905.1"/>
</dbReference>
<keyword evidence="1 2" id="KW-0103">Bromodomain</keyword>
<dbReference type="InterPro" id="IPR036427">
    <property type="entry name" value="Bromodomain-like_sf"/>
</dbReference>
<dbReference type="InterPro" id="IPR001487">
    <property type="entry name" value="Bromodomain"/>
</dbReference>
<evidence type="ECO:0000259" key="5">
    <source>
        <dbReference type="PROSITE" id="PS50014"/>
    </source>
</evidence>
<proteinExistence type="predicted"/>
<sequence length="658" mass="71965">MARSGDPDEGEGEIWGTWEELLLASAVSRHGTRRWDSVAMEVQSRIPTSSAHLLTPLRCRQRFHLLQNRFSTTAVAIADAEPDDEPLPDIPWLDELRKLRVAELRREVERSDLSIRNLQIKVERLKGERERIAGEADLKSGRGGRDRLDLHRRRLQGDRISGRSCKESNSTDPKEDGRKPGEDAKNAKDTAGDGKRKTDPVAGERSDDRSSAAGDPDPADPRESGESAAESKGGETEERERDGDGEKESSEVQSSASLTRRRRMRRRRKGPSVSSGAADEPETDVVTPHAASVPFTASQPLVSFLEIIRSSNLGSVFARRMDSQNTAKYKSLIRRHVDLEMVTRRIERSGSAYTSSEFFRDLLLLCNNAIVFFAKSSDEAIAAVHLRDLISKEMTAAGKQKPAQTPPPPPPLVQPPPAATAPPPQPAKLKEDPDLPRSLLEKSTSAAPLITCRKRSSISAKKADPERKEEKPEPDRKERDAEDPIHKKKTKERSSFPPSSGFRTNKMRALPKNSNPDPASNLNAQVAETAEADSTPKVEKKNTPNGGSSASLSKKRSATSFLNRMKRSSPSNGTLLESLKSSGAASSSGGKATDQKKSGKGESRKERSSKSGATTKSAPTKRSVGRPPKRGAAPPSKRARDEAEGSKPTPPTRKRGRR</sequence>
<dbReference type="PANTHER" id="PTHR37888">
    <property type="entry name" value="DNA-BINDING BROMODOMAIN-CONTAINING PROTEIN"/>
    <property type="match status" value="1"/>
</dbReference>
<keyword evidence="6" id="KW-1185">Reference proteome</keyword>
<feature type="domain" description="Bromo" evidence="5">
    <location>
        <begin position="309"/>
        <end position="380"/>
    </location>
</feature>
<feature type="compositionally biased region" description="Polar residues" evidence="4">
    <location>
        <begin position="512"/>
        <end position="526"/>
    </location>
</feature>
<keyword evidence="3" id="KW-0175">Coiled coil</keyword>
<evidence type="ECO:0000256" key="2">
    <source>
        <dbReference type="PROSITE-ProRule" id="PRU00035"/>
    </source>
</evidence>
<feature type="region of interest" description="Disordered" evidence="4">
    <location>
        <begin position="136"/>
        <end position="285"/>
    </location>
</feature>
<feature type="compositionally biased region" description="Basic and acidic residues" evidence="4">
    <location>
        <begin position="136"/>
        <end position="166"/>
    </location>
</feature>
<feature type="compositionally biased region" description="Basic and acidic residues" evidence="4">
    <location>
        <begin position="172"/>
        <end position="210"/>
    </location>
</feature>
<dbReference type="AlphaFoldDB" id="A0AB40AVL4"/>